<dbReference type="PANTHER" id="PTHR23112">
    <property type="entry name" value="G PROTEIN-COUPLED RECEPTOR 157-RELATED"/>
    <property type="match status" value="1"/>
</dbReference>
<keyword evidence="2 6" id="KW-0812">Transmembrane</keyword>
<evidence type="ECO:0000256" key="1">
    <source>
        <dbReference type="ARBA" id="ARBA00004141"/>
    </source>
</evidence>
<organism evidence="7 8">
    <name type="scientific">Mycoemilia scoparia</name>
    <dbReference type="NCBI Taxonomy" id="417184"/>
    <lineage>
        <taxon>Eukaryota</taxon>
        <taxon>Fungi</taxon>
        <taxon>Fungi incertae sedis</taxon>
        <taxon>Zoopagomycota</taxon>
        <taxon>Kickxellomycotina</taxon>
        <taxon>Kickxellomycetes</taxon>
        <taxon>Kickxellales</taxon>
        <taxon>Kickxellaceae</taxon>
        <taxon>Mycoemilia</taxon>
    </lineage>
</organism>
<dbReference type="Proteomes" id="UP001150538">
    <property type="component" value="Unassembled WGS sequence"/>
</dbReference>
<evidence type="ECO:0000256" key="5">
    <source>
        <dbReference type="SAM" id="MobiDB-lite"/>
    </source>
</evidence>
<keyword evidence="4 6" id="KW-0472">Membrane</keyword>
<name>A0A9W8DXJ2_9FUNG</name>
<gene>
    <name evidence="7" type="ORF">H4219_000362</name>
</gene>
<dbReference type="AlphaFoldDB" id="A0A9W8DXJ2"/>
<feature type="transmembrane region" description="Helical" evidence="6">
    <location>
        <begin position="241"/>
        <end position="259"/>
    </location>
</feature>
<feature type="transmembrane region" description="Helical" evidence="6">
    <location>
        <begin position="317"/>
        <end position="340"/>
    </location>
</feature>
<proteinExistence type="predicted"/>
<comment type="caution">
    <text evidence="7">The sequence shown here is derived from an EMBL/GenBank/DDBJ whole genome shotgun (WGS) entry which is preliminary data.</text>
</comment>
<evidence type="ECO:0000313" key="7">
    <source>
        <dbReference type="EMBL" id="KAJ1922015.1"/>
    </source>
</evidence>
<dbReference type="GO" id="GO:0004930">
    <property type="term" value="F:G protein-coupled receptor activity"/>
    <property type="evidence" value="ECO:0007669"/>
    <property type="project" value="TreeGrafter"/>
</dbReference>
<dbReference type="GO" id="GO:0007189">
    <property type="term" value="P:adenylate cyclase-activating G protein-coupled receptor signaling pathway"/>
    <property type="evidence" value="ECO:0007669"/>
    <property type="project" value="TreeGrafter"/>
</dbReference>
<protein>
    <submittedName>
        <fullName evidence="7">Uncharacterized protein</fullName>
    </submittedName>
</protein>
<keyword evidence="8" id="KW-1185">Reference proteome</keyword>
<dbReference type="GO" id="GO:0005886">
    <property type="term" value="C:plasma membrane"/>
    <property type="evidence" value="ECO:0007669"/>
    <property type="project" value="TreeGrafter"/>
</dbReference>
<evidence type="ECO:0000256" key="6">
    <source>
        <dbReference type="SAM" id="Phobius"/>
    </source>
</evidence>
<feature type="region of interest" description="Disordered" evidence="5">
    <location>
        <begin position="481"/>
        <end position="502"/>
    </location>
</feature>
<feature type="transmembrane region" description="Helical" evidence="6">
    <location>
        <begin position="377"/>
        <end position="397"/>
    </location>
</feature>
<dbReference type="OrthoDB" id="5552049at2759"/>
<feature type="region of interest" description="Disordered" evidence="5">
    <location>
        <begin position="557"/>
        <end position="588"/>
    </location>
</feature>
<feature type="transmembrane region" description="Helical" evidence="6">
    <location>
        <begin position="202"/>
        <end position="221"/>
    </location>
</feature>
<dbReference type="EMBL" id="JANBPU010000002">
    <property type="protein sequence ID" value="KAJ1922015.1"/>
    <property type="molecule type" value="Genomic_DNA"/>
</dbReference>
<feature type="compositionally biased region" description="Polar residues" evidence="5">
    <location>
        <begin position="680"/>
        <end position="702"/>
    </location>
</feature>
<reference evidence="7" key="1">
    <citation type="submission" date="2022-07" db="EMBL/GenBank/DDBJ databases">
        <title>Phylogenomic reconstructions and comparative analyses of Kickxellomycotina fungi.</title>
        <authorList>
            <person name="Reynolds N.K."/>
            <person name="Stajich J.E."/>
            <person name="Barry K."/>
            <person name="Grigoriev I.V."/>
            <person name="Crous P."/>
            <person name="Smith M.E."/>
        </authorList>
    </citation>
    <scope>NUCLEOTIDE SEQUENCE</scope>
    <source>
        <strain evidence="7">NBRC 100468</strain>
    </source>
</reference>
<feature type="transmembrane region" description="Helical" evidence="6">
    <location>
        <begin position="165"/>
        <end position="182"/>
    </location>
</feature>
<feature type="region of interest" description="Disordered" evidence="5">
    <location>
        <begin position="628"/>
        <end position="725"/>
    </location>
</feature>
<feature type="compositionally biased region" description="Basic and acidic residues" evidence="5">
    <location>
        <begin position="703"/>
        <end position="716"/>
    </location>
</feature>
<comment type="subcellular location">
    <subcellularLocation>
        <location evidence="1">Membrane</location>
        <topology evidence="1">Multi-pass membrane protein</topology>
    </subcellularLocation>
</comment>
<dbReference type="PANTHER" id="PTHR23112:SF0">
    <property type="entry name" value="TRANSMEMBRANE PROTEIN 116"/>
    <property type="match status" value="1"/>
</dbReference>
<evidence type="ECO:0000256" key="4">
    <source>
        <dbReference type="ARBA" id="ARBA00023136"/>
    </source>
</evidence>
<evidence type="ECO:0000256" key="3">
    <source>
        <dbReference type="ARBA" id="ARBA00022989"/>
    </source>
</evidence>
<evidence type="ECO:0000256" key="2">
    <source>
        <dbReference type="ARBA" id="ARBA00022692"/>
    </source>
</evidence>
<keyword evidence="3 6" id="KW-1133">Transmembrane helix</keyword>
<feature type="compositionally biased region" description="Polar residues" evidence="5">
    <location>
        <begin position="557"/>
        <end position="582"/>
    </location>
</feature>
<sequence>MVFLYISSPTRMAEIARAQALGQQGQKLSDEHNAYNDLNAQRRSSINIGANSSDLPIVQPFRFAYAHRDSLASEMIQQPESARRGLGPISSFGGGNQIHAHHDAAAENAHPNRAGTGRRYSGSEDDVESDLKKRYRLYERGRKLITIIRADLCFQVTQLPASMRLILIASAFDIFYSIFRLYSHIVSQRGHYMSYADQNCKAAMWGSTFFALLSVFARALLSVHLQLVIIHKIRHALTYEFRYMMGSLVLALILSLLPLCKNGYGWVEFDPTLGAGRCSYFSTTSHIIKHEGSKWWVVFDSHKDSASIGLAWMWGTYFGWVSLTVLYGGIVIFIVLYKLVQDRVQMKSAMQGQSAMMLRHNEGKEFMGLIVRVIRRILQFPALVVICHFLEVVWASITARHIIFIRDGQIDSDLSQEARWFYAMEVLTCFQGMLTLAFLPLEPPIHAFLGAWLKQVKGGSESGRDDLQQYLNDSGIGSDHNSNMPPLLGTGGHSGLAPSRLGEKNGAHIQQTTPLTQALTKDNSKSGGGNGSVLSRVFSLTSFREARLQSIYTPTQRYSYQPSSKRQSLQLSMPNRPSNRPTYASIKSPDDLPWEIVIHSPVTANGDDTTSKSALPNVPTLTIARPKEDQGYDNAMPSTSQPQPPLSAPAFQSENSLKPASFRQRRYSRPPTTPLARVSHITSSVDTADSGLQNSSANNNSEDINHLYHRQSDVSHESIPLSMPT</sequence>
<accession>A0A9W8DXJ2</accession>
<feature type="region of interest" description="Disordered" evidence="5">
    <location>
        <begin position="103"/>
        <end position="125"/>
    </location>
</feature>
<evidence type="ECO:0000313" key="8">
    <source>
        <dbReference type="Proteomes" id="UP001150538"/>
    </source>
</evidence>